<comment type="caution">
    <text evidence="8">The sequence shown here is derived from an EMBL/GenBank/DDBJ whole genome shotgun (WGS) entry which is preliminary data.</text>
</comment>
<reference evidence="8 9" key="1">
    <citation type="submission" date="2016-07" db="EMBL/GenBank/DDBJ databases">
        <title>Pervasive Adenine N6-methylation of Active Genes in Fungi.</title>
        <authorList>
            <consortium name="DOE Joint Genome Institute"/>
            <person name="Mondo S.J."/>
            <person name="Dannebaum R.O."/>
            <person name="Kuo R.C."/>
            <person name="Labutti K."/>
            <person name="Haridas S."/>
            <person name="Kuo A."/>
            <person name="Salamov A."/>
            <person name="Ahrendt S.R."/>
            <person name="Lipzen A."/>
            <person name="Sullivan W."/>
            <person name="Andreopoulos W.B."/>
            <person name="Clum A."/>
            <person name="Lindquist E."/>
            <person name="Daum C."/>
            <person name="Ramamoorthy G.K."/>
            <person name="Gryganskyi A."/>
            <person name="Culley D."/>
            <person name="Magnuson J.K."/>
            <person name="James T.Y."/>
            <person name="O'Malley M.A."/>
            <person name="Stajich J.E."/>
            <person name="Spatafora J.W."/>
            <person name="Visel A."/>
            <person name="Grigoriev I.V."/>
        </authorList>
    </citation>
    <scope>NUCLEOTIDE SEQUENCE [LARGE SCALE GENOMIC DNA]</scope>
    <source>
        <strain evidence="8 9">CBS 931.73</strain>
    </source>
</reference>
<dbReference type="CDD" id="cd13132">
    <property type="entry name" value="MATE_eukaryotic"/>
    <property type="match status" value="1"/>
</dbReference>
<dbReference type="GO" id="GO:0042910">
    <property type="term" value="F:xenobiotic transmembrane transporter activity"/>
    <property type="evidence" value="ECO:0007669"/>
    <property type="project" value="InterPro"/>
</dbReference>
<dbReference type="PANTHER" id="PTHR11206">
    <property type="entry name" value="MULTIDRUG RESISTANCE PROTEIN"/>
    <property type="match status" value="1"/>
</dbReference>
<sequence>MGFGLGERATCPDYILEPAQESLDQPLLSIKEEGIELVKMAMPLVVSYLLQYVINLAGIVILGRMGAEELGAATLASMFSTLTAFSPGIGLATALDTLCSQAYTGAHDVTIIGVYLQRAILFMSALWGGLGLVWFNAEWIFVNIMRQDPHLARLASIYLQWLWPGMLPVLLFESIKRYLQAQGIMNASTIILGLVTPFTFLLTYLLVFWPPTAIGFIGAPIAYSISYTIVLLMIIGYVRFVDGSEAWGGWSRKCLEGWGTFARLALPSVIVISAEFCAWELVTLATTFFGITALAAQSVLITTDACLYQITLGWGVASSIRVGHYLGGNLPLHAKRAAYAATYISLLMGSFNAIILIVFKSHWAYIFINDVDVIKLVATITPILAVCQMCDVVGNVSGGILRGQGRPSIGAFFNLVGYYVIAAPLGGILAFKFNMGLQGLWLSLSVALIVLTLGQCIIGVYMADWDLIAVASRRQFIQREGDDADNGPLVPQPTKETISPD</sequence>
<feature type="transmembrane region" description="Helical" evidence="7">
    <location>
        <begin position="261"/>
        <end position="282"/>
    </location>
</feature>
<keyword evidence="3 7" id="KW-0812">Transmembrane</keyword>
<protein>
    <submittedName>
        <fullName evidence="8">MATE efflux family protein</fullName>
    </submittedName>
</protein>
<keyword evidence="5 7" id="KW-0472">Membrane</keyword>
<feature type="transmembrane region" description="Helical" evidence="7">
    <location>
        <begin position="119"/>
        <end position="137"/>
    </location>
</feature>
<dbReference type="Proteomes" id="UP000193498">
    <property type="component" value="Unassembled WGS sequence"/>
</dbReference>
<accession>A0A1Y1Z9I9</accession>
<dbReference type="EMBL" id="MCFE01000016">
    <property type="protein sequence ID" value="ORY06445.1"/>
    <property type="molecule type" value="Genomic_DNA"/>
</dbReference>
<feature type="transmembrane region" description="Helical" evidence="7">
    <location>
        <begin position="41"/>
        <end position="63"/>
    </location>
</feature>
<name>A0A1Y1Z9I9_9FUNG</name>
<evidence type="ECO:0000256" key="1">
    <source>
        <dbReference type="ARBA" id="ARBA00004141"/>
    </source>
</evidence>
<dbReference type="GO" id="GO:0016020">
    <property type="term" value="C:membrane"/>
    <property type="evidence" value="ECO:0007669"/>
    <property type="project" value="UniProtKB-SubCell"/>
</dbReference>
<proteinExistence type="inferred from homology"/>
<gene>
    <name evidence="8" type="ORF">K493DRAFT_203256</name>
</gene>
<evidence type="ECO:0000256" key="4">
    <source>
        <dbReference type="ARBA" id="ARBA00022989"/>
    </source>
</evidence>
<organism evidence="8 9">
    <name type="scientific">Basidiobolus meristosporus CBS 931.73</name>
    <dbReference type="NCBI Taxonomy" id="1314790"/>
    <lineage>
        <taxon>Eukaryota</taxon>
        <taxon>Fungi</taxon>
        <taxon>Fungi incertae sedis</taxon>
        <taxon>Zoopagomycota</taxon>
        <taxon>Entomophthoromycotina</taxon>
        <taxon>Basidiobolomycetes</taxon>
        <taxon>Basidiobolales</taxon>
        <taxon>Basidiobolaceae</taxon>
        <taxon>Basidiobolus</taxon>
    </lineage>
</organism>
<keyword evidence="4 7" id="KW-1133">Transmembrane helix</keyword>
<feature type="transmembrane region" description="Helical" evidence="7">
    <location>
        <begin position="221"/>
        <end position="240"/>
    </location>
</feature>
<comment type="subcellular location">
    <subcellularLocation>
        <location evidence="1">Membrane</location>
        <topology evidence="1">Multi-pass membrane protein</topology>
    </subcellularLocation>
</comment>
<dbReference type="GO" id="GO:1990961">
    <property type="term" value="P:xenobiotic detoxification by transmembrane export across the plasma membrane"/>
    <property type="evidence" value="ECO:0007669"/>
    <property type="project" value="InterPro"/>
</dbReference>
<dbReference type="InterPro" id="IPR002528">
    <property type="entry name" value="MATE_fam"/>
</dbReference>
<feature type="transmembrane region" description="Helical" evidence="7">
    <location>
        <begin position="75"/>
        <end position="98"/>
    </location>
</feature>
<feature type="transmembrane region" description="Helical" evidence="7">
    <location>
        <begin position="439"/>
        <end position="463"/>
    </location>
</feature>
<evidence type="ECO:0000256" key="2">
    <source>
        <dbReference type="ARBA" id="ARBA00010199"/>
    </source>
</evidence>
<keyword evidence="9" id="KW-1185">Reference proteome</keyword>
<evidence type="ECO:0000313" key="8">
    <source>
        <dbReference type="EMBL" id="ORY06445.1"/>
    </source>
</evidence>
<feature type="transmembrane region" description="Helical" evidence="7">
    <location>
        <begin position="337"/>
        <end position="359"/>
    </location>
</feature>
<dbReference type="OrthoDB" id="2126698at2759"/>
<evidence type="ECO:0000256" key="5">
    <source>
        <dbReference type="ARBA" id="ARBA00023136"/>
    </source>
</evidence>
<feature type="transmembrane region" description="Helical" evidence="7">
    <location>
        <begin position="187"/>
        <end position="209"/>
    </location>
</feature>
<evidence type="ECO:0000256" key="6">
    <source>
        <dbReference type="SAM" id="MobiDB-lite"/>
    </source>
</evidence>
<dbReference type="AlphaFoldDB" id="A0A1Y1Z9I9"/>
<dbReference type="STRING" id="1314790.A0A1Y1Z9I9"/>
<dbReference type="InterPro" id="IPR045069">
    <property type="entry name" value="MATE_euk"/>
</dbReference>
<feature type="region of interest" description="Disordered" evidence="6">
    <location>
        <begin position="481"/>
        <end position="501"/>
    </location>
</feature>
<evidence type="ECO:0000256" key="3">
    <source>
        <dbReference type="ARBA" id="ARBA00022692"/>
    </source>
</evidence>
<feature type="transmembrane region" description="Helical" evidence="7">
    <location>
        <begin position="288"/>
        <end position="316"/>
    </location>
</feature>
<dbReference type="Pfam" id="PF01554">
    <property type="entry name" value="MatE"/>
    <property type="match status" value="2"/>
</dbReference>
<dbReference type="GO" id="GO:0015297">
    <property type="term" value="F:antiporter activity"/>
    <property type="evidence" value="ECO:0007669"/>
    <property type="project" value="InterPro"/>
</dbReference>
<dbReference type="InParanoid" id="A0A1Y1Z9I9"/>
<comment type="similarity">
    <text evidence="2">Belongs to the multi antimicrobial extrusion (MATE) (TC 2.A.66.1) family.</text>
</comment>
<feature type="transmembrane region" description="Helical" evidence="7">
    <location>
        <begin position="157"/>
        <end position="175"/>
    </location>
</feature>
<evidence type="ECO:0000313" key="9">
    <source>
        <dbReference type="Proteomes" id="UP000193498"/>
    </source>
</evidence>
<dbReference type="NCBIfam" id="TIGR00797">
    <property type="entry name" value="matE"/>
    <property type="match status" value="1"/>
</dbReference>
<feature type="transmembrane region" description="Helical" evidence="7">
    <location>
        <begin position="412"/>
        <end position="433"/>
    </location>
</feature>
<evidence type="ECO:0000256" key="7">
    <source>
        <dbReference type="SAM" id="Phobius"/>
    </source>
</evidence>